<name>A0A507D6M4_9FUNG</name>
<gene>
    <name evidence="1" type="ORF">SeLEV6574_g02750</name>
</gene>
<protein>
    <submittedName>
        <fullName evidence="1">Uncharacterized protein</fullName>
    </submittedName>
</protein>
<proteinExistence type="predicted"/>
<accession>A0A507D6M4</accession>
<organism evidence="1 2">
    <name type="scientific">Synchytrium endobioticum</name>
    <dbReference type="NCBI Taxonomy" id="286115"/>
    <lineage>
        <taxon>Eukaryota</taxon>
        <taxon>Fungi</taxon>
        <taxon>Fungi incertae sedis</taxon>
        <taxon>Chytridiomycota</taxon>
        <taxon>Chytridiomycota incertae sedis</taxon>
        <taxon>Chytridiomycetes</taxon>
        <taxon>Synchytriales</taxon>
        <taxon>Synchytriaceae</taxon>
        <taxon>Synchytrium</taxon>
    </lineage>
</organism>
<comment type="caution">
    <text evidence="1">The sequence shown here is derived from an EMBL/GenBank/DDBJ whole genome shotgun (WGS) entry which is preliminary data.</text>
</comment>
<evidence type="ECO:0000313" key="1">
    <source>
        <dbReference type="EMBL" id="TPX47259.1"/>
    </source>
</evidence>
<dbReference type="EMBL" id="QEAM01000081">
    <property type="protein sequence ID" value="TPX47259.1"/>
    <property type="molecule type" value="Genomic_DNA"/>
</dbReference>
<sequence length="127" mass="13745">MRLANRTNAQLINKASALSRRDKESLEGYVGTPGMAVGVVVRMIGAKTRIALSKHQCDDIPLSAVFSISFYTTDRCKTPVIEVTCEMGNFDDADKSKDEGQNGCGSQETTQSVHVSPDTLCVKANDM</sequence>
<dbReference type="AlphaFoldDB" id="A0A507D6M4"/>
<dbReference type="Proteomes" id="UP000320475">
    <property type="component" value="Unassembled WGS sequence"/>
</dbReference>
<evidence type="ECO:0000313" key="2">
    <source>
        <dbReference type="Proteomes" id="UP000320475"/>
    </source>
</evidence>
<reference evidence="1 2" key="1">
    <citation type="journal article" date="2019" name="Sci. Rep.">
        <title>Comparative genomics of chytrid fungi reveal insights into the obligate biotrophic and pathogenic lifestyle of Synchytrium endobioticum.</title>
        <authorList>
            <person name="van de Vossenberg B.T.L.H."/>
            <person name="Warris S."/>
            <person name="Nguyen H.D.T."/>
            <person name="van Gent-Pelzer M.P.E."/>
            <person name="Joly D.L."/>
            <person name="van de Geest H.C."/>
            <person name="Bonants P.J.M."/>
            <person name="Smith D.S."/>
            <person name="Levesque C.A."/>
            <person name="van der Lee T.A.J."/>
        </authorList>
    </citation>
    <scope>NUCLEOTIDE SEQUENCE [LARGE SCALE GENOMIC DNA]</scope>
    <source>
        <strain evidence="1 2">LEV6574</strain>
    </source>
</reference>